<keyword evidence="5" id="KW-1185">Reference proteome</keyword>
<reference evidence="4" key="1">
    <citation type="submission" date="2021-03" db="EMBL/GenBank/DDBJ databases">
        <authorList>
            <person name="Bekaert M."/>
        </authorList>
    </citation>
    <scope>NUCLEOTIDE SEQUENCE</scope>
</reference>
<feature type="domain" description="KIND" evidence="3">
    <location>
        <begin position="44"/>
        <end position="238"/>
    </location>
</feature>
<evidence type="ECO:0000259" key="3">
    <source>
        <dbReference type="PROSITE" id="PS51377"/>
    </source>
</evidence>
<dbReference type="Proteomes" id="UP000683360">
    <property type="component" value="Unassembled WGS sequence"/>
</dbReference>
<evidence type="ECO:0000256" key="2">
    <source>
        <dbReference type="SAM" id="MobiDB-lite"/>
    </source>
</evidence>
<sequence>MKICPNLNLCLKKRKHSDSVQTNKEKSDSNKSEKTNRSKKRQGYTITEILETIDRNISEEELWAICKEGAYSLHRKKEHLRLKVGLSDYKGKGDNLNLDNICTIILCIPVFRHTTVRDNGSISFRAIPEDKPLEVMFMSPELQQKGELSEKACLYGLGTTLRCTGGAKLIHLLAPLIEQEENLTNMMNHRILTWVQLSRPIKTCSQLYSEKPVPIKPDEPSKTIPAAYRSTATHFKPVLQNWKLQ</sequence>
<dbReference type="OrthoDB" id="10254377at2759"/>
<evidence type="ECO:0000256" key="1">
    <source>
        <dbReference type="ARBA" id="ARBA00022737"/>
    </source>
</evidence>
<protein>
    <recommendedName>
        <fullName evidence="3">KIND domain-containing protein</fullName>
    </recommendedName>
</protein>
<gene>
    <name evidence="4" type="ORF">MEDL_51021</name>
</gene>
<evidence type="ECO:0000313" key="4">
    <source>
        <dbReference type="EMBL" id="CAG2238624.1"/>
    </source>
</evidence>
<dbReference type="PROSITE" id="PS51377">
    <property type="entry name" value="KIND"/>
    <property type="match status" value="1"/>
</dbReference>
<dbReference type="Gene3D" id="1.10.510.10">
    <property type="entry name" value="Transferase(Phosphotransferase) domain 1"/>
    <property type="match status" value="1"/>
</dbReference>
<name>A0A8S3TXA6_MYTED</name>
<dbReference type="AlphaFoldDB" id="A0A8S3TXA6"/>
<accession>A0A8S3TXA6</accession>
<comment type="caution">
    <text evidence="4">The sequence shown here is derived from an EMBL/GenBank/DDBJ whole genome shotgun (WGS) entry which is preliminary data.</text>
</comment>
<dbReference type="EMBL" id="CAJPWZ010002461">
    <property type="protein sequence ID" value="CAG2238624.1"/>
    <property type="molecule type" value="Genomic_DNA"/>
</dbReference>
<evidence type="ECO:0000313" key="5">
    <source>
        <dbReference type="Proteomes" id="UP000683360"/>
    </source>
</evidence>
<feature type="region of interest" description="Disordered" evidence="2">
    <location>
        <begin position="15"/>
        <end position="41"/>
    </location>
</feature>
<organism evidence="4 5">
    <name type="scientific">Mytilus edulis</name>
    <name type="common">Blue mussel</name>
    <dbReference type="NCBI Taxonomy" id="6550"/>
    <lineage>
        <taxon>Eukaryota</taxon>
        <taxon>Metazoa</taxon>
        <taxon>Spiralia</taxon>
        <taxon>Lophotrochozoa</taxon>
        <taxon>Mollusca</taxon>
        <taxon>Bivalvia</taxon>
        <taxon>Autobranchia</taxon>
        <taxon>Pteriomorphia</taxon>
        <taxon>Mytilida</taxon>
        <taxon>Mytiloidea</taxon>
        <taxon>Mytilidae</taxon>
        <taxon>Mytilinae</taxon>
        <taxon>Mytilus</taxon>
    </lineage>
</organism>
<dbReference type="InterPro" id="IPR011019">
    <property type="entry name" value="KIND_dom"/>
</dbReference>
<proteinExistence type="predicted"/>
<feature type="compositionally biased region" description="Basic and acidic residues" evidence="2">
    <location>
        <begin position="23"/>
        <end position="36"/>
    </location>
</feature>
<keyword evidence="1" id="KW-0677">Repeat</keyword>